<evidence type="ECO:0000313" key="1">
    <source>
        <dbReference type="EMBL" id="EFQ53000.1"/>
    </source>
</evidence>
<gene>
    <name evidence="1" type="ORF">HMPREF9265_2111</name>
</gene>
<dbReference type="EMBL" id="AEKL01000056">
    <property type="protein sequence ID" value="EFQ53000.1"/>
    <property type="molecule type" value="Genomic_DNA"/>
</dbReference>
<accession>E3C8F5</accession>
<dbReference type="AlphaFoldDB" id="E3C8F5"/>
<reference evidence="1 2" key="1">
    <citation type="submission" date="2010-10" db="EMBL/GenBank/DDBJ databases">
        <authorList>
            <person name="Durkin A.S."/>
            <person name="Madupu R."/>
            <person name="Torralba M."/>
            <person name="Gillis M."/>
            <person name="Methe B."/>
            <person name="Sutton G."/>
            <person name="Nelson K.E."/>
        </authorList>
    </citation>
    <scope>NUCLEOTIDE SEQUENCE [LARGE SCALE GENOMIC DNA]</scope>
    <source>
        <strain evidence="1 2">PB013-T2-3</strain>
    </source>
</reference>
<dbReference type="Proteomes" id="UP000003070">
    <property type="component" value="Unassembled WGS sequence"/>
</dbReference>
<dbReference type="RefSeq" id="WP_003713078.1">
    <property type="nucleotide sequence ID" value="NZ_AEKL01000056.1"/>
</dbReference>
<organism evidence="1 2">
    <name type="scientific">Limosilactobacillus oris PB013-T2-3</name>
    <dbReference type="NCBI Taxonomy" id="908339"/>
    <lineage>
        <taxon>Bacteria</taxon>
        <taxon>Bacillati</taxon>
        <taxon>Bacillota</taxon>
        <taxon>Bacilli</taxon>
        <taxon>Lactobacillales</taxon>
        <taxon>Lactobacillaceae</taxon>
        <taxon>Limosilactobacillus</taxon>
    </lineage>
</organism>
<name>E3C8F5_9LACO</name>
<proteinExistence type="predicted"/>
<dbReference type="OrthoDB" id="9951007at2"/>
<sequence length="77" mass="8706">MKTVRILRWLELLLIVITCLYNFSPAICQKLAGPAAHGRVFQPVRHSSLDTKLRNCGFALLVVTITEAGQLLWSEQR</sequence>
<comment type="caution">
    <text evidence="1">The sequence shown here is derived from an EMBL/GenBank/DDBJ whole genome shotgun (WGS) entry which is preliminary data.</text>
</comment>
<protein>
    <submittedName>
        <fullName evidence="1">Uncharacterized protein</fullName>
    </submittedName>
</protein>
<evidence type="ECO:0000313" key="2">
    <source>
        <dbReference type="Proteomes" id="UP000003070"/>
    </source>
</evidence>